<proteinExistence type="predicted"/>
<feature type="region of interest" description="Disordered" evidence="1">
    <location>
        <begin position="1"/>
        <end position="20"/>
    </location>
</feature>
<organism evidence="2 3">
    <name type="scientific">Hydnum rufescens UP504</name>
    <dbReference type="NCBI Taxonomy" id="1448309"/>
    <lineage>
        <taxon>Eukaryota</taxon>
        <taxon>Fungi</taxon>
        <taxon>Dikarya</taxon>
        <taxon>Basidiomycota</taxon>
        <taxon>Agaricomycotina</taxon>
        <taxon>Agaricomycetes</taxon>
        <taxon>Cantharellales</taxon>
        <taxon>Hydnaceae</taxon>
        <taxon>Hydnum</taxon>
    </lineage>
</organism>
<name>A0A9P6AYC7_9AGAM</name>
<feature type="compositionally biased region" description="Polar residues" evidence="1">
    <location>
        <begin position="1"/>
        <end position="17"/>
    </location>
</feature>
<keyword evidence="3" id="KW-1185">Reference proteome</keyword>
<evidence type="ECO:0000313" key="2">
    <source>
        <dbReference type="EMBL" id="KAF9513977.1"/>
    </source>
</evidence>
<dbReference type="EMBL" id="MU128966">
    <property type="protein sequence ID" value="KAF9513977.1"/>
    <property type="molecule type" value="Genomic_DNA"/>
</dbReference>
<evidence type="ECO:0000256" key="1">
    <source>
        <dbReference type="SAM" id="MobiDB-lite"/>
    </source>
</evidence>
<reference evidence="2" key="1">
    <citation type="journal article" date="2020" name="Nat. Commun.">
        <title>Large-scale genome sequencing of mycorrhizal fungi provides insights into the early evolution of symbiotic traits.</title>
        <authorList>
            <person name="Miyauchi S."/>
            <person name="Kiss E."/>
            <person name="Kuo A."/>
            <person name="Drula E."/>
            <person name="Kohler A."/>
            <person name="Sanchez-Garcia M."/>
            <person name="Morin E."/>
            <person name="Andreopoulos B."/>
            <person name="Barry K.W."/>
            <person name="Bonito G."/>
            <person name="Buee M."/>
            <person name="Carver A."/>
            <person name="Chen C."/>
            <person name="Cichocki N."/>
            <person name="Clum A."/>
            <person name="Culley D."/>
            <person name="Crous P.W."/>
            <person name="Fauchery L."/>
            <person name="Girlanda M."/>
            <person name="Hayes R.D."/>
            <person name="Keri Z."/>
            <person name="LaButti K."/>
            <person name="Lipzen A."/>
            <person name="Lombard V."/>
            <person name="Magnuson J."/>
            <person name="Maillard F."/>
            <person name="Murat C."/>
            <person name="Nolan M."/>
            <person name="Ohm R.A."/>
            <person name="Pangilinan J."/>
            <person name="Pereira M.F."/>
            <person name="Perotto S."/>
            <person name="Peter M."/>
            <person name="Pfister S."/>
            <person name="Riley R."/>
            <person name="Sitrit Y."/>
            <person name="Stielow J.B."/>
            <person name="Szollosi G."/>
            <person name="Zifcakova L."/>
            <person name="Stursova M."/>
            <person name="Spatafora J.W."/>
            <person name="Tedersoo L."/>
            <person name="Vaario L.M."/>
            <person name="Yamada A."/>
            <person name="Yan M."/>
            <person name="Wang P."/>
            <person name="Xu J."/>
            <person name="Bruns T."/>
            <person name="Baldrian P."/>
            <person name="Vilgalys R."/>
            <person name="Dunand C."/>
            <person name="Henrissat B."/>
            <person name="Grigoriev I.V."/>
            <person name="Hibbett D."/>
            <person name="Nagy L.G."/>
            <person name="Martin F.M."/>
        </authorList>
    </citation>
    <scope>NUCLEOTIDE SEQUENCE</scope>
    <source>
        <strain evidence="2">UP504</strain>
    </source>
</reference>
<dbReference type="Proteomes" id="UP000886523">
    <property type="component" value="Unassembled WGS sequence"/>
</dbReference>
<sequence length="120" mass="13753">MSSRYTYELTSPASSPASDPIYEEDVQFEISLEDQVSVLEKSLKVEHNRANAAEKHVEILAEMLQQKSFSKAIQETTQGLWESVSKSEKEAKDARDEADYWKQGLKRLIEGWESQISNNR</sequence>
<comment type="caution">
    <text evidence="2">The sequence shown here is derived from an EMBL/GenBank/DDBJ whole genome shotgun (WGS) entry which is preliminary data.</text>
</comment>
<accession>A0A9P6AYC7</accession>
<evidence type="ECO:0000313" key="3">
    <source>
        <dbReference type="Proteomes" id="UP000886523"/>
    </source>
</evidence>
<dbReference type="AlphaFoldDB" id="A0A9P6AYC7"/>
<protein>
    <submittedName>
        <fullName evidence="2">Uncharacterized protein</fullName>
    </submittedName>
</protein>
<gene>
    <name evidence="2" type="ORF">BS47DRAFT_1392869</name>
</gene>